<keyword evidence="3" id="KW-0677">Repeat</keyword>
<evidence type="ECO:0000256" key="3">
    <source>
        <dbReference type="ARBA" id="ARBA00022737"/>
    </source>
</evidence>
<name>A0A670XXR6_PSETE</name>
<evidence type="ECO:0000259" key="4">
    <source>
        <dbReference type="PROSITE" id="PS50168"/>
    </source>
</evidence>
<reference evidence="5" key="2">
    <citation type="submission" date="2025-09" db="UniProtKB">
        <authorList>
            <consortium name="Ensembl"/>
        </authorList>
    </citation>
    <scope>IDENTIFICATION</scope>
</reference>
<reference evidence="5" key="1">
    <citation type="submission" date="2025-08" db="UniProtKB">
        <authorList>
            <consortium name="Ensembl"/>
        </authorList>
    </citation>
    <scope>IDENTIFICATION</scope>
</reference>
<dbReference type="InterPro" id="IPR001875">
    <property type="entry name" value="DED_dom"/>
</dbReference>
<dbReference type="Ensembl" id="ENSPTXT00000003617.1">
    <property type="protein sequence ID" value="ENSPTXP00000003513.1"/>
    <property type="gene ID" value="ENSPTXG00000002639.1"/>
</dbReference>
<dbReference type="GO" id="GO:0005737">
    <property type="term" value="C:cytoplasm"/>
    <property type="evidence" value="ECO:0007669"/>
    <property type="project" value="UniProtKB-ARBA"/>
</dbReference>
<dbReference type="InterPro" id="IPR011029">
    <property type="entry name" value="DEATH-like_dom_sf"/>
</dbReference>
<keyword evidence="6" id="KW-1185">Reference proteome</keyword>
<dbReference type="OMA" id="MIFLCEG"/>
<dbReference type="SUPFAM" id="SSF47986">
    <property type="entry name" value="DEATH domain"/>
    <property type="match status" value="2"/>
</dbReference>
<dbReference type="Proteomes" id="UP000472273">
    <property type="component" value="Unplaced"/>
</dbReference>
<protein>
    <recommendedName>
        <fullName evidence="4">DED domain-containing protein</fullName>
    </recommendedName>
</protein>
<evidence type="ECO:0000313" key="6">
    <source>
        <dbReference type="Proteomes" id="UP000472273"/>
    </source>
</evidence>
<dbReference type="Pfam" id="PF01335">
    <property type="entry name" value="DED"/>
    <property type="match status" value="2"/>
</dbReference>
<dbReference type="SMART" id="SM00031">
    <property type="entry name" value="DED"/>
    <property type="match status" value="2"/>
</dbReference>
<feature type="domain" description="DED" evidence="4">
    <location>
        <begin position="97"/>
        <end position="173"/>
    </location>
</feature>
<dbReference type="PANTHER" id="PTHR48169:SF3">
    <property type="entry name" value="CASP8 AND FADD LIKE APOPTOSIS REGULATOR"/>
    <property type="match status" value="1"/>
</dbReference>
<evidence type="ECO:0000256" key="1">
    <source>
        <dbReference type="ARBA" id="ARBA00010134"/>
    </source>
</evidence>
<dbReference type="FunFam" id="1.10.533.10:FF:000016">
    <property type="entry name" value="CASP8 and FADD-like apoptosis regulator"/>
    <property type="match status" value="1"/>
</dbReference>
<proteinExistence type="inferred from homology"/>
<dbReference type="Gene3D" id="1.10.533.10">
    <property type="entry name" value="Death Domain, Fas"/>
    <property type="match status" value="2"/>
</dbReference>
<sequence length="190" mass="21977">MTFCSMPASLLYQLEQELDTDEKETMLFLCSDLMPDVPMSDVLQLLTTLNEKEMLSTISLSELLYRLKRFDLLRKFLGTGRAAVEANLAKHSQMLSKYRVLMTEINEDLEKEDLRSLSFLLKNHLGTSHKEKSFLAIITDLEKLDLISPMHLDLIENCFLTIHRRDLAKKIQKYKLEGKICSVLPFSFRG</sequence>
<dbReference type="PANTHER" id="PTHR48169">
    <property type="entry name" value="DED DOMAIN-CONTAINING PROTEIN"/>
    <property type="match status" value="1"/>
</dbReference>
<dbReference type="GeneTree" id="ENSGT00530000064199"/>
<feature type="domain" description="DED" evidence="4">
    <location>
        <begin position="6"/>
        <end position="78"/>
    </location>
</feature>
<comment type="similarity">
    <text evidence="1">Belongs to the peptidase C14A family.</text>
</comment>
<evidence type="ECO:0000256" key="2">
    <source>
        <dbReference type="ARBA" id="ARBA00022703"/>
    </source>
</evidence>
<dbReference type="GO" id="GO:0006915">
    <property type="term" value="P:apoptotic process"/>
    <property type="evidence" value="ECO:0007669"/>
    <property type="project" value="UniProtKB-KW"/>
</dbReference>
<keyword evidence="2" id="KW-0053">Apoptosis</keyword>
<dbReference type="PROSITE" id="PS50168">
    <property type="entry name" value="DED"/>
    <property type="match status" value="2"/>
</dbReference>
<dbReference type="AlphaFoldDB" id="A0A670XXR6"/>
<accession>A0A670XXR6</accession>
<dbReference type="GO" id="GO:0042981">
    <property type="term" value="P:regulation of apoptotic process"/>
    <property type="evidence" value="ECO:0007669"/>
    <property type="project" value="InterPro"/>
</dbReference>
<organism evidence="5 6">
    <name type="scientific">Pseudonaja textilis</name>
    <name type="common">Eastern brown snake</name>
    <dbReference type="NCBI Taxonomy" id="8673"/>
    <lineage>
        <taxon>Eukaryota</taxon>
        <taxon>Metazoa</taxon>
        <taxon>Chordata</taxon>
        <taxon>Craniata</taxon>
        <taxon>Vertebrata</taxon>
        <taxon>Euteleostomi</taxon>
        <taxon>Lepidosauria</taxon>
        <taxon>Squamata</taxon>
        <taxon>Bifurcata</taxon>
        <taxon>Unidentata</taxon>
        <taxon>Episquamata</taxon>
        <taxon>Toxicofera</taxon>
        <taxon>Serpentes</taxon>
        <taxon>Colubroidea</taxon>
        <taxon>Elapidae</taxon>
        <taxon>Hydrophiinae</taxon>
        <taxon>Pseudonaja</taxon>
    </lineage>
</organism>
<evidence type="ECO:0000313" key="5">
    <source>
        <dbReference type="Ensembl" id="ENSPTXP00000003513.1"/>
    </source>
</evidence>